<dbReference type="GO" id="GO:0004190">
    <property type="term" value="F:aspartic-type endopeptidase activity"/>
    <property type="evidence" value="ECO:0007669"/>
    <property type="project" value="UniProtKB-KW"/>
</dbReference>
<evidence type="ECO:0000256" key="18">
    <source>
        <dbReference type="PROSITE-ProRule" id="PRU00047"/>
    </source>
</evidence>
<dbReference type="GO" id="GO:0004519">
    <property type="term" value="F:endonuclease activity"/>
    <property type="evidence" value="ECO:0007669"/>
    <property type="project" value="UniProtKB-KW"/>
</dbReference>
<evidence type="ECO:0000256" key="12">
    <source>
        <dbReference type="ARBA" id="ARBA00022884"/>
    </source>
</evidence>
<feature type="compositionally biased region" description="Basic and acidic residues" evidence="19">
    <location>
        <begin position="2557"/>
        <end position="2567"/>
    </location>
</feature>
<dbReference type="GO" id="GO:0006310">
    <property type="term" value="P:DNA recombination"/>
    <property type="evidence" value="ECO:0007669"/>
    <property type="project" value="UniProtKB-KW"/>
</dbReference>
<keyword evidence="5" id="KW-0548">Nucleotidyltransferase</keyword>
<keyword evidence="8" id="KW-0064">Aspartyl protease</keyword>
<evidence type="ECO:0000256" key="5">
    <source>
        <dbReference type="ARBA" id="ARBA00022695"/>
    </source>
</evidence>
<sequence>MTRGTITTRPLTRYHLRSRANSTPAQPVAIPGTFLAPSIAQTEVSSSEVGHTPTSPLTSLSRQSGASEVLRPVLYSQVASSIPSVESAAPEVSVTSSTNGISHIFSALSLRDKTQGRSASVEEVADEGEPSRNEYVTAETGTWTEVRYGKRARSPAYQVSNEGSPQDFECTGEQLDELALSLGQSARPLSNRRPPSRGEGTSQGKGKTVDPRNWGAANIPSNELDPELQRKALDFYTKYHSAGTVPPSQGLSDDDHNKDTHSEVLVHWNSSANDSINTVAIESPKGELTKAPKFLTREEQLLHEIYLLKLELSQANPATISHPIEDMVPKVRSVSTTHPVTSLSAVPSRKDLYPTQVAGSTTTALQAQEPDLNGEKLRPVNQVEPSSCLGRIFGKIAKLSPEIPPSGGPPSSSENSSSSDEEGSNSLPTTARRVRSRKTKKGHRLPTLKPREPDAYHGRADVHEFHKFMDECSNYVQGYSLAEERYVATISSFLKGKAYKYYTMMVSKDAAEWSLERFFRGLFDFCFPVDFRTSMREQLQHSVQGARQSVQEFVCELEELFMMVGFVSPRDRVLHLWNGLQGELRDEMFRFGLSPEISTWAEVVAAAVRFELAEASRRRRSQAGGGHHHPGGYNGGGPPGPKPPRGGRGGSGGYRSIGVTSFQRPPPNLRPSQGHPGHLSSMAGRPRVNQAPTNGSPHPRRDGNNPRPRQAALSEKEKADLRAAGKCFICKEAGHLARNCPLATNTRSDRRGQPPGVSTFSMAIDFDKIDSLRLQADASDLEAIRCNLMSLDDAGDEEGPSGDDTESADAPILEINWARAHDRPDLELPMTRREGRPYIRLGDPYSEHASNVLTRHMPYCCGRALGDECYDIDPLVVYQISETHNVIMGRGLVPDLEVPRYLLDDAEFNLPQWYQARVAELLGHRSCGRRAIPGEELGDVLSLAAEAILLKYIPFPKAWVRYRDGQVDQRFYCHRSQDAPVVVVHDDYLFTRSEIPIECFANRSLDLPNLYATVIRRVLAEPVFSVDALNDELLELFGHNDPISTPIAGEFIELFTVHTSKTGTHQPIAAIQRNAASVKDFKRLIPDSIVVIVNINGQPARALIDSGSMADFLSTKIAHQLKLDIFELQKQLPVHLAVQGSRAKISCGAKAELHYQSIKEPRYFDIVNLLNYDLVLGTPFLFQHRVTIGFNPTSVVVGSVTALPIQGKQVRVLESRAADVLHEEMEKARVQLRAYAACIASNDASDTPLPPLREINHRIDLKDPAKIYHWRPSRCPEALRGLWTKKRDAYLQSGRWKMSNARNTCPMLLLTKPGTGIRDVPPRLRTVFDLRERNENTVKVTSPLPDMEGILRRIAKKPYRSSLDGKDAYECIRIEPDHVERSAVTTPDGNMVSLVLQQGDCNAVATYQTLMNHLFGQFIGVFMDVYLDDILVYSDTLREHFEHVRKVVDILQREKLYLNKDKLKFLQPELKVLGRIVDDGGIRMDPDKVDSVLHWKPPTNKQLLQAFLGSVGYLADDVGLVRIPMGVLTELVGPDRVFQWTHTHQRAFDEVKRLVHSHRIHHRVPLDYTAEAAPIWLVTDGSVSGIAGVVSQGADRRTAQVAAFFSAKLSTAQANYPVHEIEMLAGVESMRRHRDILLGCPFTWVTDHKGLTHLLRQKNLSARQARWIERISEFNFTVEYLPGLENILPDALSRMYSNDAPGTVRAASEYTIFDDDEDLPLRLASFAVTIPVLAGVEGKASQAPRRRSPRLIAPAETGRPETAKEFSKRIQRLVVHGPRVQRAEGAPAVRPVPVTTDPTEATVETASVRNEQVVDEPSTTNSEPTTNNTFIDLLKDQSNGYHIPDIVRGRYAEDPFFTTIVKDPKQFKNFDIREGLIILRERELERLCIPDITIDKRSVREILISHAHSLLAHLGSFKTAGLLREHVWWKTVGADVKKYCATCSTCKRSKPDNQKPYGLLNPLPVPGNPWEAIGIDFVGPLPVSEDRDGTYDSITVVIDLLTCMVHLVPSRTTYNARDIAELVFAEIYKHHGLPRAIISDRDVLFTSTFWTHLHKLLGVELRMSSAYHPESDGSTERANRTITQMLRQCIHPNQKDWVTRLPAIEFAVNLARSESTGYAPFFLNTGRMPRSLIWEHASDSEYPGVRVYAQKVKFAVMAAHDSVLAARVKQTRDANRRRRPTPFEQGDLAYVSTKNMSLPRGLARKFVPKYIGPYRITKDFCNNSYRLDLPADLKRRGIHDVFHSSLLRVHEPNDDRLFPGRLASQVAEMEDKDNEWVIDKFESHRGSGPSALFKAVWRSGDCTWVPHETVKHLHAFNEYLVALGVSNIQHLPEGGGAPPTDDPQVYLGCMVLDRATRYKRPPRFAQRDIGLLCQSSAFSPFSQRYHSPLQPLLSNPRHPRPHRPVPVPMPYRHPRVSYRNDGALVIGFEDCQYSFTVSELQTALFFDSQLRELRVRSSTTIQPGFYDTFARLWNDLAECKYKFAVFDPSKEAPTISGPVIPRLELLHAQHTRPVRANPNSSGVDITDDEQQQLVLIAVREKLRTDRMRQLGIAARQAKRDLRPEPRMKSSPAAAPRRVRSRAAVQRPPRDGHSEDAEYELDDNEELIEYDLDAPMAGLVTEGQGSGSGTYLEAIEADTVVEPVVTKVAYKKSDKAAGKVVKA</sequence>
<dbReference type="InterPro" id="IPR043128">
    <property type="entry name" value="Rev_trsase/Diguanyl_cyclase"/>
</dbReference>
<keyword evidence="10" id="KW-0378">Hydrolase</keyword>
<dbReference type="Gene3D" id="3.30.420.10">
    <property type="entry name" value="Ribonuclease H-like superfamily/Ribonuclease H"/>
    <property type="match status" value="1"/>
</dbReference>
<dbReference type="Gene3D" id="1.10.340.70">
    <property type="match status" value="1"/>
</dbReference>
<evidence type="ECO:0000256" key="14">
    <source>
        <dbReference type="ARBA" id="ARBA00022918"/>
    </source>
</evidence>
<dbReference type="InterPro" id="IPR050951">
    <property type="entry name" value="Retrovirus_Pol_polyprotein"/>
</dbReference>
<organism evidence="23 24">
    <name type="scientific">Hermanssonia centrifuga</name>
    <dbReference type="NCBI Taxonomy" id="98765"/>
    <lineage>
        <taxon>Eukaryota</taxon>
        <taxon>Fungi</taxon>
        <taxon>Dikarya</taxon>
        <taxon>Basidiomycota</taxon>
        <taxon>Agaricomycotina</taxon>
        <taxon>Agaricomycetes</taxon>
        <taxon>Polyporales</taxon>
        <taxon>Meruliaceae</taxon>
        <taxon>Hermanssonia</taxon>
    </lineage>
</organism>
<feature type="region of interest" description="Disordered" evidence="19">
    <location>
        <begin position="399"/>
        <end position="456"/>
    </location>
</feature>
<dbReference type="CDD" id="cd09274">
    <property type="entry name" value="RNase_HI_RT_Ty3"/>
    <property type="match status" value="1"/>
</dbReference>
<evidence type="ECO:0000256" key="10">
    <source>
        <dbReference type="ARBA" id="ARBA00022801"/>
    </source>
</evidence>
<evidence type="ECO:0000256" key="8">
    <source>
        <dbReference type="ARBA" id="ARBA00022750"/>
    </source>
</evidence>
<evidence type="ECO:0000256" key="17">
    <source>
        <dbReference type="ARBA" id="ARBA00023172"/>
    </source>
</evidence>
<feature type="region of interest" description="Disordered" evidence="19">
    <location>
        <begin position="184"/>
        <end position="226"/>
    </location>
</feature>
<evidence type="ECO:0000313" key="23">
    <source>
        <dbReference type="EMBL" id="PSR72835.1"/>
    </source>
</evidence>
<dbReference type="SUPFAM" id="SSF56672">
    <property type="entry name" value="DNA/RNA polymerases"/>
    <property type="match status" value="1"/>
</dbReference>
<dbReference type="PANTHER" id="PTHR37984:SF5">
    <property type="entry name" value="PROTEIN NYNRIN-LIKE"/>
    <property type="match status" value="1"/>
</dbReference>
<evidence type="ECO:0000256" key="16">
    <source>
        <dbReference type="ARBA" id="ARBA00023125"/>
    </source>
</evidence>
<evidence type="ECO:0000256" key="7">
    <source>
        <dbReference type="ARBA" id="ARBA00022723"/>
    </source>
</evidence>
<feature type="compositionally biased region" description="Low complexity" evidence="19">
    <location>
        <begin position="409"/>
        <end position="418"/>
    </location>
</feature>
<evidence type="ECO:0000256" key="3">
    <source>
        <dbReference type="ARBA" id="ARBA00022670"/>
    </source>
</evidence>
<dbReference type="InterPro" id="IPR000477">
    <property type="entry name" value="RT_dom"/>
</dbReference>
<keyword evidence="12" id="KW-0694">RNA-binding</keyword>
<name>A0A2R6NKC3_9APHY</name>
<dbReference type="GO" id="GO:0003887">
    <property type="term" value="F:DNA-directed DNA polymerase activity"/>
    <property type="evidence" value="ECO:0007669"/>
    <property type="project" value="UniProtKB-KW"/>
</dbReference>
<keyword evidence="15" id="KW-0239">DNA-directed DNA polymerase</keyword>
<keyword evidence="18" id="KW-0862">Zinc</keyword>
<dbReference type="Proteomes" id="UP000186601">
    <property type="component" value="Unassembled WGS sequence"/>
</dbReference>
<dbReference type="CDD" id="cd01647">
    <property type="entry name" value="RT_LTR"/>
    <property type="match status" value="1"/>
</dbReference>
<comment type="caution">
    <text evidence="23">The sequence shown here is derived from an EMBL/GenBank/DDBJ whole genome shotgun (WGS) entry which is preliminary data.</text>
</comment>
<feature type="compositionally biased region" description="Low complexity" evidence="19">
    <location>
        <begin position="2569"/>
        <end position="2586"/>
    </location>
</feature>
<dbReference type="EMBL" id="MLYV02001134">
    <property type="protein sequence ID" value="PSR72835.1"/>
    <property type="molecule type" value="Genomic_DNA"/>
</dbReference>
<feature type="region of interest" description="Disordered" evidence="19">
    <location>
        <begin position="2553"/>
        <end position="2596"/>
    </location>
</feature>
<dbReference type="InterPro" id="IPR001584">
    <property type="entry name" value="Integrase_cat-core"/>
</dbReference>
<evidence type="ECO:0000256" key="9">
    <source>
        <dbReference type="ARBA" id="ARBA00022759"/>
    </source>
</evidence>
<dbReference type="Pfam" id="PF17917">
    <property type="entry name" value="RT_RNaseH"/>
    <property type="match status" value="1"/>
</dbReference>
<evidence type="ECO:0000256" key="11">
    <source>
        <dbReference type="ARBA" id="ARBA00022842"/>
    </source>
</evidence>
<dbReference type="Pfam" id="PF00098">
    <property type="entry name" value="zf-CCHC"/>
    <property type="match status" value="1"/>
</dbReference>
<keyword evidence="6" id="KW-0540">Nuclease</keyword>
<keyword evidence="18" id="KW-0863">Zinc-finger</keyword>
<feature type="domain" description="Integrase catalytic" evidence="22">
    <location>
        <begin position="1965"/>
        <end position="2128"/>
    </location>
</feature>
<dbReference type="GO" id="GO:0003964">
    <property type="term" value="F:RNA-directed DNA polymerase activity"/>
    <property type="evidence" value="ECO:0007669"/>
    <property type="project" value="UniProtKB-KW"/>
</dbReference>
<keyword evidence="17" id="KW-0233">DNA recombination</keyword>
<dbReference type="InterPro" id="IPR056924">
    <property type="entry name" value="SH3_Tf2-1"/>
</dbReference>
<dbReference type="InterPro" id="IPR041373">
    <property type="entry name" value="RT_RNaseH"/>
</dbReference>
<evidence type="ECO:0000259" key="21">
    <source>
        <dbReference type="PROSITE" id="PS50878"/>
    </source>
</evidence>
<dbReference type="InterPro" id="IPR041588">
    <property type="entry name" value="Integrase_H2C2"/>
</dbReference>
<evidence type="ECO:0000256" key="19">
    <source>
        <dbReference type="SAM" id="MobiDB-lite"/>
    </source>
</evidence>
<dbReference type="GO" id="GO:0003677">
    <property type="term" value="F:DNA binding"/>
    <property type="evidence" value="ECO:0007669"/>
    <property type="project" value="UniProtKB-KW"/>
</dbReference>
<gene>
    <name evidence="23" type="ORF">PHLCEN_2v11332</name>
</gene>
<dbReference type="OrthoDB" id="1750432at2759"/>
<dbReference type="Pfam" id="PF00078">
    <property type="entry name" value="RVT_1"/>
    <property type="match status" value="1"/>
</dbReference>
<feature type="domain" description="CCHC-type" evidence="20">
    <location>
        <begin position="726"/>
        <end position="741"/>
    </location>
</feature>
<dbReference type="GO" id="GO:0006508">
    <property type="term" value="P:proteolysis"/>
    <property type="evidence" value="ECO:0007669"/>
    <property type="project" value="UniProtKB-KW"/>
</dbReference>
<dbReference type="PROSITE" id="PS50158">
    <property type="entry name" value="ZF_CCHC"/>
    <property type="match status" value="1"/>
</dbReference>
<dbReference type="Gene3D" id="3.10.10.10">
    <property type="entry name" value="HIV Type 1 Reverse Transcriptase, subunit A, domain 1"/>
    <property type="match status" value="1"/>
</dbReference>
<feature type="domain" description="Reverse transcriptase" evidence="21">
    <location>
        <begin position="1291"/>
        <end position="1477"/>
    </location>
</feature>
<keyword evidence="11" id="KW-0460">Magnesium</keyword>
<keyword evidence="16" id="KW-0238">DNA-binding</keyword>
<keyword evidence="14" id="KW-0695">RNA-directed DNA polymerase</keyword>
<feature type="compositionally biased region" description="Basic residues" evidence="19">
    <location>
        <begin position="432"/>
        <end position="446"/>
    </location>
</feature>
<dbReference type="SUPFAM" id="SSF50630">
    <property type="entry name" value="Acid proteases"/>
    <property type="match status" value="1"/>
</dbReference>
<feature type="region of interest" description="Disordered" evidence="19">
    <location>
        <begin position="44"/>
        <end position="63"/>
    </location>
</feature>
<evidence type="ECO:0000313" key="24">
    <source>
        <dbReference type="Proteomes" id="UP000186601"/>
    </source>
</evidence>
<evidence type="ECO:0000259" key="22">
    <source>
        <dbReference type="PROSITE" id="PS50994"/>
    </source>
</evidence>
<dbReference type="InterPro" id="IPR036875">
    <property type="entry name" value="Znf_CCHC_sf"/>
</dbReference>
<keyword evidence="9" id="KW-0255">Endonuclease</keyword>
<evidence type="ECO:0000256" key="1">
    <source>
        <dbReference type="ARBA" id="ARBA00012493"/>
    </source>
</evidence>
<dbReference type="GO" id="GO:0003723">
    <property type="term" value="F:RNA binding"/>
    <property type="evidence" value="ECO:0007669"/>
    <property type="project" value="UniProtKB-KW"/>
</dbReference>
<dbReference type="PANTHER" id="PTHR37984">
    <property type="entry name" value="PROTEIN CBG26694"/>
    <property type="match status" value="1"/>
</dbReference>
<evidence type="ECO:0000256" key="2">
    <source>
        <dbReference type="ARBA" id="ARBA00022664"/>
    </source>
</evidence>
<dbReference type="GO" id="GO:0008270">
    <property type="term" value="F:zinc ion binding"/>
    <property type="evidence" value="ECO:0007669"/>
    <property type="project" value="UniProtKB-KW"/>
</dbReference>
<feature type="region of interest" description="Disordered" evidence="19">
    <location>
        <begin position="618"/>
        <end position="718"/>
    </location>
</feature>
<keyword evidence="3" id="KW-0645">Protease</keyword>
<dbReference type="InterPro" id="IPR001878">
    <property type="entry name" value="Znf_CCHC"/>
</dbReference>
<dbReference type="SUPFAM" id="SSF53098">
    <property type="entry name" value="Ribonuclease H-like"/>
    <property type="match status" value="1"/>
</dbReference>
<proteinExistence type="predicted"/>
<keyword evidence="7" id="KW-0479">Metal-binding</keyword>
<dbReference type="InterPro" id="IPR036397">
    <property type="entry name" value="RNaseH_sf"/>
</dbReference>
<evidence type="ECO:0000256" key="15">
    <source>
        <dbReference type="ARBA" id="ARBA00022932"/>
    </source>
</evidence>
<evidence type="ECO:0000256" key="4">
    <source>
        <dbReference type="ARBA" id="ARBA00022679"/>
    </source>
</evidence>
<accession>A0A2R6NKC3</accession>
<dbReference type="Pfam" id="PF17921">
    <property type="entry name" value="Integrase_H2C2"/>
    <property type="match status" value="1"/>
</dbReference>
<keyword evidence="4" id="KW-0808">Transferase</keyword>
<dbReference type="GO" id="GO:0005634">
    <property type="term" value="C:nucleus"/>
    <property type="evidence" value="ECO:0007669"/>
    <property type="project" value="UniProtKB-ARBA"/>
</dbReference>
<dbReference type="Pfam" id="PF24626">
    <property type="entry name" value="SH3_Tf2-1"/>
    <property type="match status" value="1"/>
</dbReference>
<reference evidence="23 24" key="1">
    <citation type="submission" date="2018-02" db="EMBL/GenBank/DDBJ databases">
        <title>Genome sequence of the basidiomycete white-rot fungus Phlebia centrifuga.</title>
        <authorList>
            <person name="Granchi Z."/>
            <person name="Peng M."/>
            <person name="de Vries R.P."/>
            <person name="Hilden K."/>
            <person name="Makela M.R."/>
            <person name="Grigoriev I."/>
            <person name="Riley R."/>
        </authorList>
    </citation>
    <scope>NUCLEOTIDE SEQUENCE [LARGE SCALE GENOMIC DNA]</scope>
    <source>
        <strain evidence="23 24">FBCC195</strain>
    </source>
</reference>
<dbReference type="SMART" id="SM00343">
    <property type="entry name" value="ZnF_C2HC"/>
    <property type="match status" value="1"/>
</dbReference>
<dbReference type="Gene3D" id="3.30.70.270">
    <property type="match status" value="2"/>
</dbReference>
<keyword evidence="24" id="KW-1185">Reference proteome</keyword>
<feature type="compositionally biased region" description="Basic residues" evidence="19">
    <location>
        <begin position="618"/>
        <end position="630"/>
    </location>
</feature>
<evidence type="ECO:0000256" key="13">
    <source>
        <dbReference type="ARBA" id="ARBA00022908"/>
    </source>
</evidence>
<dbReference type="CDD" id="cd00303">
    <property type="entry name" value="retropepsin_like"/>
    <property type="match status" value="1"/>
</dbReference>
<keyword evidence="13" id="KW-0229">DNA integration</keyword>
<dbReference type="GO" id="GO:0015074">
    <property type="term" value="P:DNA integration"/>
    <property type="evidence" value="ECO:0007669"/>
    <property type="project" value="UniProtKB-KW"/>
</dbReference>
<dbReference type="PROSITE" id="PS50994">
    <property type="entry name" value="INTEGRASE"/>
    <property type="match status" value="1"/>
</dbReference>
<dbReference type="PROSITE" id="PS50878">
    <property type="entry name" value="RT_POL"/>
    <property type="match status" value="1"/>
</dbReference>
<dbReference type="SUPFAM" id="SSF57756">
    <property type="entry name" value="Retrovirus zinc finger-like domains"/>
    <property type="match status" value="1"/>
</dbReference>
<evidence type="ECO:0000256" key="6">
    <source>
        <dbReference type="ARBA" id="ARBA00022722"/>
    </source>
</evidence>
<feature type="compositionally biased region" description="Gly residues" evidence="19">
    <location>
        <begin position="646"/>
        <end position="655"/>
    </location>
</feature>
<evidence type="ECO:0000259" key="20">
    <source>
        <dbReference type="PROSITE" id="PS50158"/>
    </source>
</evidence>
<dbReference type="GO" id="GO:0006397">
    <property type="term" value="P:mRNA processing"/>
    <property type="evidence" value="ECO:0007669"/>
    <property type="project" value="UniProtKB-KW"/>
</dbReference>
<keyword evidence="2" id="KW-0507">mRNA processing</keyword>
<dbReference type="EC" id="2.7.7.49" evidence="1"/>
<dbReference type="Gene3D" id="2.40.70.10">
    <property type="entry name" value="Acid Proteases"/>
    <property type="match status" value="1"/>
</dbReference>
<protein>
    <recommendedName>
        <fullName evidence="1">RNA-directed DNA polymerase</fullName>
        <ecNumber evidence="1">2.7.7.49</ecNumber>
    </recommendedName>
</protein>
<dbReference type="InterPro" id="IPR043502">
    <property type="entry name" value="DNA/RNA_pol_sf"/>
</dbReference>
<dbReference type="InterPro" id="IPR012337">
    <property type="entry name" value="RNaseH-like_sf"/>
</dbReference>
<dbReference type="InterPro" id="IPR021109">
    <property type="entry name" value="Peptidase_aspartic_dom_sf"/>
</dbReference>
<dbReference type="STRING" id="98765.A0A2R6NKC3"/>
<dbReference type="Gene3D" id="4.10.60.10">
    <property type="entry name" value="Zinc finger, CCHC-type"/>
    <property type="match status" value="1"/>
</dbReference>
<dbReference type="Pfam" id="PF08284">
    <property type="entry name" value="RVP_2"/>
    <property type="match status" value="1"/>
</dbReference>
<feature type="region of interest" description="Disordered" evidence="19">
    <location>
        <begin position="112"/>
        <end position="133"/>
    </location>
</feature>